<reference evidence="13 14" key="1">
    <citation type="submission" date="2021-03" db="EMBL/GenBank/DDBJ databases">
        <title>Isolation and description of Capnocytophaga bilenii sp. nov., a novel Capnocytophaga species, isolated from a gingivitis subject.</title>
        <authorList>
            <person name="Antezack A."/>
            <person name="Monnet-Corti V."/>
            <person name="La Scola B."/>
        </authorList>
    </citation>
    <scope>NUCLEOTIDE SEQUENCE [LARGE SCALE GENOMIC DNA]</scope>
    <source>
        <strain evidence="13 14">Marseille-Q4570</strain>
    </source>
</reference>
<evidence type="ECO:0000256" key="5">
    <source>
        <dbReference type="ARBA" id="ARBA00023077"/>
    </source>
</evidence>
<dbReference type="CDD" id="cd01347">
    <property type="entry name" value="ligand_gated_channel"/>
    <property type="match status" value="1"/>
</dbReference>
<evidence type="ECO:0000256" key="8">
    <source>
        <dbReference type="PROSITE-ProRule" id="PRU01360"/>
    </source>
</evidence>
<dbReference type="Pfam" id="PF00593">
    <property type="entry name" value="TonB_dep_Rec_b-barrel"/>
    <property type="match status" value="1"/>
</dbReference>
<keyword evidence="13" id="KW-0675">Receptor</keyword>
<protein>
    <submittedName>
        <fullName evidence="13">TonB-dependent receptor</fullName>
    </submittedName>
</protein>
<evidence type="ECO:0000259" key="12">
    <source>
        <dbReference type="Pfam" id="PF07715"/>
    </source>
</evidence>
<keyword evidence="4 8" id="KW-0812">Transmembrane</keyword>
<dbReference type="Gene3D" id="2.40.170.20">
    <property type="entry name" value="TonB-dependent receptor, beta-barrel domain"/>
    <property type="match status" value="1"/>
</dbReference>
<evidence type="ECO:0000256" key="3">
    <source>
        <dbReference type="ARBA" id="ARBA00022452"/>
    </source>
</evidence>
<feature type="chain" id="PRO_5046583641" evidence="10">
    <location>
        <begin position="19"/>
        <end position="762"/>
    </location>
</feature>
<name>A0ABS3PXA4_9FLAO</name>
<comment type="similarity">
    <text evidence="8 9">Belongs to the TonB-dependent receptor family.</text>
</comment>
<dbReference type="Pfam" id="PF07715">
    <property type="entry name" value="Plug"/>
    <property type="match status" value="1"/>
</dbReference>
<evidence type="ECO:0000256" key="4">
    <source>
        <dbReference type="ARBA" id="ARBA00022692"/>
    </source>
</evidence>
<evidence type="ECO:0000256" key="6">
    <source>
        <dbReference type="ARBA" id="ARBA00023136"/>
    </source>
</evidence>
<dbReference type="EMBL" id="JAGDYP010000003">
    <property type="protein sequence ID" value="MBO1883941.1"/>
    <property type="molecule type" value="Genomic_DNA"/>
</dbReference>
<evidence type="ECO:0000259" key="11">
    <source>
        <dbReference type="Pfam" id="PF00593"/>
    </source>
</evidence>
<dbReference type="Gene3D" id="2.60.40.1120">
    <property type="entry name" value="Carboxypeptidase-like, regulatory domain"/>
    <property type="match status" value="1"/>
</dbReference>
<dbReference type="InterPro" id="IPR036942">
    <property type="entry name" value="Beta-barrel_TonB_sf"/>
</dbReference>
<feature type="domain" description="TonB-dependent receptor plug" evidence="12">
    <location>
        <begin position="119"/>
        <end position="224"/>
    </location>
</feature>
<dbReference type="InterPro" id="IPR008969">
    <property type="entry name" value="CarboxyPept-like_regulatory"/>
</dbReference>
<feature type="signal peptide" evidence="10">
    <location>
        <begin position="1"/>
        <end position="18"/>
    </location>
</feature>
<organism evidence="13 14">
    <name type="scientific">Capnocytophaga bilenii</name>
    <dbReference type="NCBI Taxonomy" id="2819369"/>
    <lineage>
        <taxon>Bacteria</taxon>
        <taxon>Pseudomonadati</taxon>
        <taxon>Bacteroidota</taxon>
        <taxon>Flavobacteriia</taxon>
        <taxon>Flavobacteriales</taxon>
        <taxon>Flavobacteriaceae</taxon>
        <taxon>Capnocytophaga</taxon>
    </lineage>
</organism>
<keyword evidence="7 8" id="KW-0998">Cell outer membrane</keyword>
<evidence type="ECO:0000256" key="1">
    <source>
        <dbReference type="ARBA" id="ARBA00004571"/>
    </source>
</evidence>
<dbReference type="InterPro" id="IPR000531">
    <property type="entry name" value="Beta-barrel_TonB"/>
</dbReference>
<dbReference type="InterPro" id="IPR037066">
    <property type="entry name" value="Plug_dom_sf"/>
</dbReference>
<dbReference type="Gene3D" id="2.170.130.10">
    <property type="entry name" value="TonB-dependent receptor, plug domain"/>
    <property type="match status" value="1"/>
</dbReference>
<dbReference type="SUPFAM" id="SSF56935">
    <property type="entry name" value="Porins"/>
    <property type="match status" value="1"/>
</dbReference>
<keyword evidence="3 8" id="KW-1134">Transmembrane beta strand</keyword>
<dbReference type="Pfam" id="PF13715">
    <property type="entry name" value="CarbopepD_reg_2"/>
    <property type="match status" value="1"/>
</dbReference>
<keyword evidence="5 9" id="KW-0798">TonB box</keyword>
<dbReference type="PANTHER" id="PTHR30069:SF57">
    <property type="entry name" value="TONB-DEPENDENT RECEPTOR"/>
    <property type="match status" value="1"/>
</dbReference>
<evidence type="ECO:0000313" key="14">
    <source>
        <dbReference type="Proteomes" id="UP000681610"/>
    </source>
</evidence>
<dbReference type="Proteomes" id="UP000681610">
    <property type="component" value="Unassembled WGS sequence"/>
</dbReference>
<comment type="caution">
    <text evidence="13">The sequence shown here is derived from an EMBL/GenBank/DDBJ whole genome shotgun (WGS) entry which is preliminary data.</text>
</comment>
<keyword evidence="2 8" id="KW-0813">Transport</keyword>
<accession>A0ABS3PXA4</accession>
<dbReference type="PROSITE" id="PS52016">
    <property type="entry name" value="TONB_DEPENDENT_REC_3"/>
    <property type="match status" value="1"/>
</dbReference>
<dbReference type="PANTHER" id="PTHR30069">
    <property type="entry name" value="TONB-DEPENDENT OUTER MEMBRANE RECEPTOR"/>
    <property type="match status" value="1"/>
</dbReference>
<keyword evidence="10" id="KW-0732">Signal</keyword>
<feature type="domain" description="TonB-dependent receptor-like beta-barrel" evidence="11">
    <location>
        <begin position="309"/>
        <end position="726"/>
    </location>
</feature>
<proteinExistence type="inferred from homology"/>
<dbReference type="InterPro" id="IPR012910">
    <property type="entry name" value="Plug_dom"/>
</dbReference>
<keyword evidence="6 8" id="KW-0472">Membrane</keyword>
<evidence type="ECO:0000256" key="9">
    <source>
        <dbReference type="RuleBase" id="RU003357"/>
    </source>
</evidence>
<keyword evidence="14" id="KW-1185">Reference proteome</keyword>
<dbReference type="SUPFAM" id="SSF49464">
    <property type="entry name" value="Carboxypeptidase regulatory domain-like"/>
    <property type="match status" value="1"/>
</dbReference>
<evidence type="ECO:0000313" key="13">
    <source>
        <dbReference type="EMBL" id="MBO1883941.1"/>
    </source>
</evidence>
<dbReference type="InterPro" id="IPR039426">
    <property type="entry name" value="TonB-dep_rcpt-like"/>
</dbReference>
<gene>
    <name evidence="13" type="ORF">J4N46_05815</name>
</gene>
<evidence type="ECO:0000256" key="2">
    <source>
        <dbReference type="ARBA" id="ARBA00022448"/>
    </source>
</evidence>
<sequence length="762" mass="84964">MKTFFTAICLAISAIALAQEGTFKGHITSDDLPLEAVSVQLESNNIKKWTTSNRKGEFSLSLPAGEYRLKVLSLGYIPYNDKVTITAGETTEQNIALKEDVLGIDEVVITATKTKENRKDAPVLVSITSQKELTIVKAHSLIDALVFQPGLRTEVNCQNCGTTQVRINGMEGSYSQILIDSRPIFGSLNGVYGLDQIPANMIERIEVIRGGGSALFGSNAIAGTINVITKDPIKNEAQAGIVSNLIGGKSADIISTFNGSIVSDNYMRGISFHAFNRNRQSYDANGDDFSEITRLQNLNAGAKLFNHFTDRHKFTAELNMSDEDRRGGNKLDLPEHLADVAESIRTKVIGGNANYDYFSAAYNHKLSAYASAERTRADNYYGSFDGTDIEKSTGNYGLTKEHIWVLGGQHTYYLPTAKGQLQLTSGAEFNHDVLSETRQNPNIFAINQKSNTFGLFSQADWKISPKFKVLGGLRLDHVNASLLKESITVLNPRASALYNINENFILRGSYARGFRAPMFYSEDVHAELIEGDIRRVKLAEDLKKETSDSYTASFEYNHTHDTHQLIAMIEGFYTALHDRFDYEEIGKENGFRVRQKINTDGAVVKGVNIEVKYSPNPKWQCQLAATMQSAKYNSPQTPEDGITSDEILRTPNLYGNLMATYRPVPQWNINLVTVYTGSMKVPHRTGYITENRLETTKGMVDFGLNTSYEFKWKKFFPLEVSCGVKNMFNQYQNDFDKGADRDSDYIYGPSLPRTIFVGLKIK</sequence>
<comment type="subcellular location">
    <subcellularLocation>
        <location evidence="1 8">Cell outer membrane</location>
        <topology evidence="1 8">Multi-pass membrane protein</topology>
    </subcellularLocation>
</comment>
<evidence type="ECO:0000256" key="10">
    <source>
        <dbReference type="SAM" id="SignalP"/>
    </source>
</evidence>
<evidence type="ECO:0000256" key="7">
    <source>
        <dbReference type="ARBA" id="ARBA00023237"/>
    </source>
</evidence>
<dbReference type="RefSeq" id="WP_208058510.1">
    <property type="nucleotide sequence ID" value="NZ_JAGDYP010000003.1"/>
</dbReference>